<dbReference type="OrthoDB" id="1702583at2759"/>
<organism evidence="10">
    <name type="scientific">Triticum aestivum</name>
    <name type="common">Wheat</name>
    <dbReference type="NCBI Taxonomy" id="4565"/>
    <lineage>
        <taxon>Eukaryota</taxon>
        <taxon>Viridiplantae</taxon>
        <taxon>Streptophyta</taxon>
        <taxon>Embryophyta</taxon>
        <taxon>Tracheophyta</taxon>
        <taxon>Spermatophyta</taxon>
        <taxon>Magnoliopsida</taxon>
        <taxon>Liliopsida</taxon>
        <taxon>Poales</taxon>
        <taxon>Poaceae</taxon>
        <taxon>BOP clade</taxon>
        <taxon>Pooideae</taxon>
        <taxon>Triticodae</taxon>
        <taxon>Triticeae</taxon>
        <taxon>Triticinae</taxon>
        <taxon>Triticum</taxon>
    </lineage>
</organism>
<dbReference type="EnsemblPlants" id="TraesCS2A02G148500.1">
    <property type="protein sequence ID" value="TraesCS2A02G148500.1"/>
    <property type="gene ID" value="TraesCS2A02G148500"/>
</dbReference>
<accession>A0A3B6AUL7</accession>
<dbReference type="Gramene" id="TraesROB_scaffold_021221_01G000100.1">
    <property type="protein sequence ID" value="TraesROB_scaffold_021221_01G000100.1"/>
    <property type="gene ID" value="TraesROB_scaffold_021221_01G000100"/>
</dbReference>
<protein>
    <submittedName>
        <fullName evidence="10">Uncharacterized protein</fullName>
    </submittedName>
</protein>
<reference evidence="10" key="2">
    <citation type="submission" date="2018-10" db="UniProtKB">
        <authorList>
            <consortium name="EnsemblPlants"/>
        </authorList>
    </citation>
    <scope>IDENTIFICATION</scope>
</reference>
<dbReference type="Gramene" id="TraesCS2A02G148500.1">
    <property type="protein sequence ID" value="TraesCS2A02G148500.1"/>
    <property type="gene ID" value="TraesCS2A02G148500"/>
</dbReference>
<evidence type="ECO:0000256" key="1">
    <source>
        <dbReference type="ARBA" id="ARBA00004448"/>
    </source>
</evidence>
<dbReference type="STRING" id="4565.A0A3B6AUL7"/>
<dbReference type="SUPFAM" id="SSF103506">
    <property type="entry name" value="Mitochondrial carrier"/>
    <property type="match status" value="1"/>
</dbReference>
<dbReference type="Gramene" id="TraesCS2A03G0305000.1">
    <property type="protein sequence ID" value="TraesCS2A03G0305000.1.CDS"/>
    <property type="gene ID" value="TraesCS2A03G0305000"/>
</dbReference>
<evidence type="ECO:0000256" key="7">
    <source>
        <dbReference type="ARBA" id="ARBA00022989"/>
    </source>
</evidence>
<dbReference type="PANTHER" id="PTHR45671">
    <property type="entry name" value="SOLUTE CARRIER FAMILY 25 (MITOCHONDRIAL CARRIER PHOSPHATE CARRIER), MEMBER 3, LIKE-RELATED-RELATED"/>
    <property type="match status" value="1"/>
</dbReference>
<keyword evidence="11" id="KW-1185">Reference proteome</keyword>
<keyword evidence="7" id="KW-1133">Transmembrane helix</keyword>
<keyword evidence="6" id="KW-0999">Mitochondrion inner membrane</keyword>
<evidence type="ECO:0000256" key="8">
    <source>
        <dbReference type="ARBA" id="ARBA00023128"/>
    </source>
</evidence>
<evidence type="ECO:0000256" key="6">
    <source>
        <dbReference type="ARBA" id="ARBA00022792"/>
    </source>
</evidence>
<evidence type="ECO:0000313" key="10">
    <source>
        <dbReference type="EnsemblPlants" id="TraesCS2A02G148500.1"/>
    </source>
</evidence>
<name>A0A3B6AUL7_WHEAT</name>
<dbReference type="OMA" id="DFLEDCQ"/>
<dbReference type="InterPro" id="IPR044677">
    <property type="entry name" value="SLC25A3/Pic2/Mir1-like"/>
</dbReference>
<reference evidence="10" key="1">
    <citation type="submission" date="2018-08" db="EMBL/GenBank/DDBJ databases">
        <authorList>
            <person name="Rossello M."/>
        </authorList>
    </citation>
    <scope>NUCLEOTIDE SEQUENCE [LARGE SCALE GENOMIC DNA]</scope>
    <source>
        <strain evidence="10">cv. Chinese Spring</strain>
    </source>
</reference>
<evidence type="ECO:0000313" key="11">
    <source>
        <dbReference type="Proteomes" id="UP000019116"/>
    </source>
</evidence>
<dbReference type="Gramene" id="TraesWEE_scaffold_164279_01G000100.1">
    <property type="protein sequence ID" value="TraesWEE_scaffold_164279_01G000100.1"/>
    <property type="gene ID" value="TraesWEE_scaffold_164279_01G000100"/>
</dbReference>
<dbReference type="GO" id="GO:0005743">
    <property type="term" value="C:mitochondrial inner membrane"/>
    <property type="evidence" value="ECO:0007669"/>
    <property type="project" value="UniProtKB-SubCell"/>
</dbReference>
<dbReference type="SMR" id="A0A3B6AUL7"/>
<evidence type="ECO:0000256" key="4">
    <source>
        <dbReference type="ARBA" id="ARBA00022692"/>
    </source>
</evidence>
<dbReference type="Proteomes" id="UP000019116">
    <property type="component" value="Chromosome 2A"/>
</dbReference>
<dbReference type="GO" id="GO:1990547">
    <property type="term" value="P:mitochondrial phosphate ion transmembrane transport"/>
    <property type="evidence" value="ECO:0007669"/>
    <property type="project" value="InterPro"/>
</dbReference>
<keyword evidence="9" id="KW-0472">Membrane</keyword>
<comment type="similarity">
    <text evidence="2">Belongs to the mitochondrial carrier (TC 2.A.29) family.</text>
</comment>
<evidence type="ECO:0000256" key="9">
    <source>
        <dbReference type="ARBA" id="ARBA00023136"/>
    </source>
</evidence>
<proteinExistence type="inferred from homology"/>
<dbReference type="GO" id="GO:0005315">
    <property type="term" value="F:phosphate transmembrane transporter activity"/>
    <property type="evidence" value="ECO:0007669"/>
    <property type="project" value="InterPro"/>
</dbReference>
<keyword evidence="5" id="KW-0677">Repeat</keyword>
<evidence type="ECO:0000256" key="2">
    <source>
        <dbReference type="ARBA" id="ARBA00006375"/>
    </source>
</evidence>
<keyword evidence="3" id="KW-0813">Transport</keyword>
<dbReference type="AlphaFoldDB" id="A0A3B6AUL7"/>
<sequence length="64" mass="6999">MGILLGYSAQGACKFGFYKFFKKTYSDMAGPDNAVKYKTLIYLAGSTSVEVISDITLCPFEAVK</sequence>
<comment type="subcellular location">
    <subcellularLocation>
        <location evidence="1">Mitochondrion inner membrane</location>
        <topology evidence="1">Multi-pass membrane protein</topology>
    </subcellularLocation>
</comment>
<dbReference type="PANTHER" id="PTHR45671:SF22">
    <property type="entry name" value="OS06G0210500 PROTEIN"/>
    <property type="match status" value="1"/>
</dbReference>
<dbReference type="InterPro" id="IPR023395">
    <property type="entry name" value="MCP_dom_sf"/>
</dbReference>
<evidence type="ECO:0000256" key="5">
    <source>
        <dbReference type="ARBA" id="ARBA00022737"/>
    </source>
</evidence>
<keyword evidence="8" id="KW-0496">Mitochondrion</keyword>
<keyword evidence="4" id="KW-0812">Transmembrane</keyword>
<evidence type="ECO:0000256" key="3">
    <source>
        <dbReference type="ARBA" id="ARBA00022448"/>
    </source>
</evidence>